<evidence type="ECO:0000313" key="1">
    <source>
        <dbReference type="EMBL" id="CAE7389076.1"/>
    </source>
</evidence>
<keyword evidence="2" id="KW-1185">Reference proteome</keyword>
<sequence length="143" mass="16625">AWPKPDYMQEKIEAKAVRDGGQGAYRDRTYEIVTRWTQHTKIEYRPHAKAPGSKSHIRYEKYSKAKTVGQALKLGSYPIDWCFDYEHGFIKVVGGNIRDEPIDKSMVDDDSQLTAVDKAIMNWYMRELAKRCGLRVADLRIER</sequence>
<accession>A0A812QD48</accession>
<dbReference type="OrthoDB" id="407145at2759"/>
<gene>
    <name evidence="1" type="ORF">SNEC2469_LOCUS10562</name>
</gene>
<dbReference type="Proteomes" id="UP000601435">
    <property type="component" value="Unassembled WGS sequence"/>
</dbReference>
<organism evidence="1 2">
    <name type="scientific">Symbiodinium necroappetens</name>
    <dbReference type="NCBI Taxonomy" id="1628268"/>
    <lineage>
        <taxon>Eukaryota</taxon>
        <taxon>Sar</taxon>
        <taxon>Alveolata</taxon>
        <taxon>Dinophyceae</taxon>
        <taxon>Suessiales</taxon>
        <taxon>Symbiodiniaceae</taxon>
        <taxon>Symbiodinium</taxon>
    </lineage>
</organism>
<protein>
    <submittedName>
        <fullName evidence="1">Uncharacterized protein</fullName>
    </submittedName>
</protein>
<feature type="non-terminal residue" evidence="1">
    <location>
        <position position="1"/>
    </location>
</feature>
<name>A0A812QD48_9DINO</name>
<comment type="caution">
    <text evidence="1">The sequence shown here is derived from an EMBL/GenBank/DDBJ whole genome shotgun (WGS) entry which is preliminary data.</text>
</comment>
<dbReference type="AlphaFoldDB" id="A0A812QD48"/>
<proteinExistence type="predicted"/>
<reference evidence="1" key="1">
    <citation type="submission" date="2021-02" db="EMBL/GenBank/DDBJ databases">
        <authorList>
            <person name="Dougan E. K."/>
            <person name="Rhodes N."/>
            <person name="Thang M."/>
            <person name="Chan C."/>
        </authorList>
    </citation>
    <scope>NUCLEOTIDE SEQUENCE</scope>
</reference>
<feature type="non-terminal residue" evidence="1">
    <location>
        <position position="143"/>
    </location>
</feature>
<evidence type="ECO:0000313" key="2">
    <source>
        <dbReference type="Proteomes" id="UP000601435"/>
    </source>
</evidence>
<dbReference type="EMBL" id="CAJNJA010016819">
    <property type="protein sequence ID" value="CAE7389076.1"/>
    <property type="molecule type" value="Genomic_DNA"/>
</dbReference>